<gene>
    <name evidence="1" type="ORF">RND71_018376</name>
</gene>
<dbReference type="Proteomes" id="UP001291623">
    <property type="component" value="Unassembled WGS sequence"/>
</dbReference>
<dbReference type="EMBL" id="JAVYJV010000009">
    <property type="protein sequence ID" value="KAK4363135.1"/>
    <property type="molecule type" value="Genomic_DNA"/>
</dbReference>
<keyword evidence="2" id="KW-1185">Reference proteome</keyword>
<dbReference type="GO" id="GO:0020037">
    <property type="term" value="F:heme binding"/>
    <property type="evidence" value="ECO:0007669"/>
    <property type="project" value="InterPro"/>
</dbReference>
<comment type="caution">
    <text evidence="1">The sequence shown here is derived from an EMBL/GenBank/DDBJ whole genome shotgun (WGS) entry which is preliminary data.</text>
</comment>
<evidence type="ECO:0000313" key="1">
    <source>
        <dbReference type="EMBL" id="KAK4363135.1"/>
    </source>
</evidence>
<dbReference type="SUPFAM" id="SSF48264">
    <property type="entry name" value="Cytochrome P450"/>
    <property type="match status" value="1"/>
</dbReference>
<accession>A0AAE1S438</accession>
<protein>
    <submittedName>
        <fullName evidence="1">Uncharacterized protein</fullName>
    </submittedName>
</protein>
<evidence type="ECO:0000313" key="2">
    <source>
        <dbReference type="Proteomes" id="UP001291623"/>
    </source>
</evidence>
<dbReference type="AlphaFoldDB" id="A0AAE1S438"/>
<dbReference type="PANTHER" id="PTHR24299">
    <property type="entry name" value="CYTOCHROME P450 FAMILY 1"/>
    <property type="match status" value="1"/>
</dbReference>
<proteinExistence type="predicted"/>
<dbReference type="Gene3D" id="1.10.630.10">
    <property type="entry name" value="Cytochrome P450"/>
    <property type="match status" value="1"/>
</dbReference>
<dbReference type="PANTHER" id="PTHR24299:SF58">
    <property type="entry name" value="CYTOCHROME P450"/>
    <property type="match status" value="1"/>
</dbReference>
<name>A0AAE1S438_9SOLA</name>
<sequence>MAVEFQQDMHDGMQELDPMPMNIMSMEIMPMKVMPMQIIIMVVIGAPDVSPGVSPDDSSAATLRIYFLNAPMASSCVANCLTMFPRKSFTSGAHSHQSSKIPYVANHEPAGEMNNGYLICKTTIKTSPILSTSTSISSLQLIRPRPWPVLGNILQIGKKHHISMAQFAKIHGPLICVRLGTQLVIVASSTTEILKTQDRLLSARSVPRVATYELSVIDRHSICMVQCFEQSLEVLASILSNTFVLFQSD</sequence>
<dbReference type="InterPro" id="IPR036396">
    <property type="entry name" value="Cyt_P450_sf"/>
</dbReference>
<dbReference type="GO" id="GO:0016705">
    <property type="term" value="F:oxidoreductase activity, acting on paired donors, with incorporation or reduction of molecular oxygen"/>
    <property type="evidence" value="ECO:0007669"/>
    <property type="project" value="InterPro"/>
</dbReference>
<dbReference type="GO" id="GO:0004497">
    <property type="term" value="F:monooxygenase activity"/>
    <property type="evidence" value="ECO:0007669"/>
    <property type="project" value="InterPro"/>
</dbReference>
<dbReference type="GO" id="GO:0005506">
    <property type="term" value="F:iron ion binding"/>
    <property type="evidence" value="ECO:0007669"/>
    <property type="project" value="InterPro"/>
</dbReference>
<reference evidence="1" key="1">
    <citation type="submission" date="2023-12" db="EMBL/GenBank/DDBJ databases">
        <title>Genome assembly of Anisodus tanguticus.</title>
        <authorList>
            <person name="Wang Y.-J."/>
        </authorList>
    </citation>
    <scope>NUCLEOTIDE SEQUENCE</scope>
    <source>
        <strain evidence="1">KB-2021</strain>
        <tissue evidence="1">Leaf</tissue>
    </source>
</reference>
<organism evidence="1 2">
    <name type="scientific">Anisodus tanguticus</name>
    <dbReference type="NCBI Taxonomy" id="243964"/>
    <lineage>
        <taxon>Eukaryota</taxon>
        <taxon>Viridiplantae</taxon>
        <taxon>Streptophyta</taxon>
        <taxon>Embryophyta</taxon>
        <taxon>Tracheophyta</taxon>
        <taxon>Spermatophyta</taxon>
        <taxon>Magnoliopsida</taxon>
        <taxon>eudicotyledons</taxon>
        <taxon>Gunneridae</taxon>
        <taxon>Pentapetalae</taxon>
        <taxon>asterids</taxon>
        <taxon>lamiids</taxon>
        <taxon>Solanales</taxon>
        <taxon>Solanaceae</taxon>
        <taxon>Solanoideae</taxon>
        <taxon>Hyoscyameae</taxon>
        <taxon>Anisodus</taxon>
    </lineage>
</organism>